<keyword evidence="3" id="KW-1185">Reference proteome</keyword>
<sequence length="101" mass="11322">MIVLNQPHIQELSSNLQEQQQEYLIRTPVKQEQKNVQPCILEEAKQTLDIVACLLRGAVITCVVLDVISTSNNILIINGTTVLTTCFYVIICQILTKLQPS</sequence>
<reference evidence="2" key="2">
    <citation type="journal article" date="2008" name="Genome Biol.">
        <title>Improved genome assembly and evidence-based global gene model set for the chordate Ciona intestinalis: new insight into intron and operon populations.</title>
        <authorList>
            <person name="Satou Y."/>
            <person name="Mineta K."/>
            <person name="Ogasawara M."/>
            <person name="Sasakura Y."/>
            <person name="Shoguchi E."/>
            <person name="Ueno K."/>
            <person name="Yamada L."/>
            <person name="Matsumoto J."/>
            <person name="Wasserscheid J."/>
            <person name="Dewar K."/>
            <person name="Wiley G.B."/>
            <person name="Macmil S.L."/>
            <person name="Roe B.A."/>
            <person name="Zeller R.W."/>
            <person name="Hastings K.E."/>
            <person name="Lemaire P."/>
            <person name="Lindquist E."/>
            <person name="Endo T."/>
            <person name="Hotta K."/>
            <person name="Inaba K."/>
        </authorList>
    </citation>
    <scope>NUCLEOTIDE SEQUENCE [LARGE SCALE GENOMIC DNA]</scope>
    <source>
        <strain evidence="2">wild type</strain>
    </source>
</reference>
<dbReference type="HOGENOM" id="CLU_2290668_0_0_1"/>
<evidence type="ECO:0000313" key="2">
    <source>
        <dbReference type="Ensembl" id="ENSCINP00000033996.1"/>
    </source>
</evidence>
<reference evidence="2" key="3">
    <citation type="submission" date="2025-08" db="UniProtKB">
        <authorList>
            <consortium name="Ensembl"/>
        </authorList>
    </citation>
    <scope>IDENTIFICATION</scope>
</reference>
<name>H2XWG2_CIOIN</name>
<dbReference type="EMBL" id="EAAA01001620">
    <property type="status" value="NOT_ANNOTATED_CDS"/>
    <property type="molecule type" value="Genomic_DNA"/>
</dbReference>
<evidence type="ECO:0000256" key="1">
    <source>
        <dbReference type="SAM" id="Phobius"/>
    </source>
</evidence>
<reference evidence="3" key="1">
    <citation type="journal article" date="2002" name="Science">
        <title>The draft genome of Ciona intestinalis: insights into chordate and vertebrate origins.</title>
        <authorList>
            <person name="Dehal P."/>
            <person name="Satou Y."/>
            <person name="Campbell R.K."/>
            <person name="Chapman J."/>
            <person name="Degnan B."/>
            <person name="De Tomaso A."/>
            <person name="Davidson B."/>
            <person name="Di Gregorio A."/>
            <person name="Gelpke M."/>
            <person name="Goodstein D.M."/>
            <person name="Harafuji N."/>
            <person name="Hastings K.E."/>
            <person name="Ho I."/>
            <person name="Hotta K."/>
            <person name="Huang W."/>
            <person name="Kawashima T."/>
            <person name="Lemaire P."/>
            <person name="Martinez D."/>
            <person name="Meinertzhagen I.A."/>
            <person name="Necula S."/>
            <person name="Nonaka M."/>
            <person name="Putnam N."/>
            <person name="Rash S."/>
            <person name="Saiga H."/>
            <person name="Satake M."/>
            <person name="Terry A."/>
            <person name="Yamada L."/>
            <person name="Wang H.G."/>
            <person name="Awazu S."/>
            <person name="Azumi K."/>
            <person name="Boore J."/>
            <person name="Branno M."/>
            <person name="Chin-Bow S."/>
            <person name="DeSantis R."/>
            <person name="Doyle S."/>
            <person name="Francino P."/>
            <person name="Keys D.N."/>
            <person name="Haga S."/>
            <person name="Hayashi H."/>
            <person name="Hino K."/>
            <person name="Imai K.S."/>
            <person name="Inaba K."/>
            <person name="Kano S."/>
            <person name="Kobayashi K."/>
            <person name="Kobayashi M."/>
            <person name="Lee B.I."/>
            <person name="Makabe K.W."/>
            <person name="Manohar C."/>
            <person name="Matassi G."/>
            <person name="Medina M."/>
            <person name="Mochizuki Y."/>
            <person name="Mount S."/>
            <person name="Morishita T."/>
            <person name="Miura S."/>
            <person name="Nakayama A."/>
            <person name="Nishizaka S."/>
            <person name="Nomoto H."/>
            <person name="Ohta F."/>
            <person name="Oishi K."/>
            <person name="Rigoutsos I."/>
            <person name="Sano M."/>
            <person name="Sasaki A."/>
            <person name="Sasakura Y."/>
            <person name="Shoguchi E."/>
            <person name="Shin-i T."/>
            <person name="Spagnuolo A."/>
            <person name="Stainier D."/>
            <person name="Suzuki M.M."/>
            <person name="Tassy O."/>
            <person name="Takatori N."/>
            <person name="Tokuoka M."/>
            <person name="Yagi K."/>
            <person name="Yoshizaki F."/>
            <person name="Wada S."/>
            <person name="Zhang C."/>
            <person name="Hyatt P.D."/>
            <person name="Larimer F."/>
            <person name="Detter C."/>
            <person name="Doggett N."/>
            <person name="Glavina T."/>
            <person name="Hawkins T."/>
            <person name="Richardson P."/>
            <person name="Lucas S."/>
            <person name="Kohara Y."/>
            <person name="Levine M."/>
            <person name="Satoh N."/>
            <person name="Rokhsar D.S."/>
        </authorList>
    </citation>
    <scope>NUCLEOTIDE SEQUENCE [LARGE SCALE GENOMIC DNA]</scope>
</reference>
<dbReference type="InParanoid" id="H2XWG2"/>
<keyword evidence="1" id="KW-0472">Membrane</keyword>
<dbReference type="AlphaFoldDB" id="H2XWG2"/>
<dbReference type="Ensembl" id="ENSCINT00000032962.1">
    <property type="protein sequence ID" value="ENSCINP00000033996.1"/>
    <property type="gene ID" value="ENSCING00000023155.1"/>
</dbReference>
<feature type="transmembrane region" description="Helical" evidence="1">
    <location>
        <begin position="74"/>
        <end position="95"/>
    </location>
</feature>
<keyword evidence="1" id="KW-1133">Transmembrane helix</keyword>
<dbReference type="Proteomes" id="UP000008144">
    <property type="component" value="Chromosome 3"/>
</dbReference>
<proteinExistence type="predicted"/>
<reference evidence="2" key="4">
    <citation type="submission" date="2025-09" db="UniProtKB">
        <authorList>
            <consortium name="Ensembl"/>
        </authorList>
    </citation>
    <scope>IDENTIFICATION</scope>
</reference>
<protein>
    <submittedName>
        <fullName evidence="2">Uncharacterized protein</fullName>
    </submittedName>
</protein>
<organism evidence="2 3">
    <name type="scientific">Ciona intestinalis</name>
    <name type="common">Transparent sea squirt</name>
    <name type="synonym">Ascidia intestinalis</name>
    <dbReference type="NCBI Taxonomy" id="7719"/>
    <lineage>
        <taxon>Eukaryota</taxon>
        <taxon>Metazoa</taxon>
        <taxon>Chordata</taxon>
        <taxon>Tunicata</taxon>
        <taxon>Ascidiacea</taxon>
        <taxon>Phlebobranchia</taxon>
        <taxon>Cionidae</taxon>
        <taxon>Ciona</taxon>
    </lineage>
</organism>
<accession>H2XWG2</accession>
<evidence type="ECO:0000313" key="3">
    <source>
        <dbReference type="Proteomes" id="UP000008144"/>
    </source>
</evidence>
<keyword evidence="1" id="KW-0812">Transmembrane</keyword>